<feature type="compositionally biased region" description="Basic and acidic residues" evidence="1">
    <location>
        <begin position="708"/>
        <end position="717"/>
    </location>
</feature>
<sequence length="733" mass="82533">MPPFLPKPGGSSDSMEDYITALSKRKLSHNFPTFQLRERTLSKSSSSMTELAQTLVTRGEKTVEPSRGIVNPANINMQGLMALFALLGAAFVLAGIWFFFWAKNGGFVWRKGDWEEYKSTVLRRKDSHGRTLSDVTKSTDLGGGSVVGRGYSDYHSTGDGTTTVDGSTTVTGEKLKRKGIRETAKQKLLRRRKEEHWEGGGDEDMRAYRHEKPARVGGLNREPDGEYHTSDYTSSNGHQGSERAQSQTHSQVGPLQDVTREPDRHQTQRQQKRNTSGFSFTTGEADTISNVTEERRLTDSAFSKRHDRDRRGSVAPPSRPRRPRASATRSRQSSPRKRDRSSMPGSYAEPLDMSSVHSSDYMYEQVAGRRVACFLHEPQNRTDTEVERCQHLQGQFGNSARNVSITDLLLDRLLSRRCHRTVTKQAATGDCKRSDTDEALGYVFHYRRDRNVDHDAADRGISASETRGSAKIMPRRRDQPVEYEEQDEEPGREPWASRQEGPLLAGQVKRGSDVPLFTIQSPNVPRTLTTSHNAYPVNDHAERTRYHDVVESTRGLSLSTHDTRQARSCSRESNRMSQQKLYNLDPENPHQNVSYHLSSTPHNPLLQAASPFPPDVSRYDRGPSNPQPGYYSAYPIHPEERYSFPPAFSGLPYPDNHPPGYHNPRPQYPNAHQSSPYVPKWGTPYYDPITHRSTFQGHGRDAAPGWSRTEEDLDPGRKIGPTDAGVSLDESMQ</sequence>
<feature type="transmembrane region" description="Helical" evidence="2">
    <location>
        <begin position="80"/>
        <end position="102"/>
    </location>
</feature>
<dbReference type="VEuPathDB" id="FungiDB:PABG_12097"/>
<evidence type="ECO:0000313" key="3">
    <source>
        <dbReference type="EMBL" id="ODH19975.1"/>
    </source>
</evidence>
<organism evidence="3 4">
    <name type="scientific">Paracoccidioides brasiliensis</name>
    <dbReference type="NCBI Taxonomy" id="121759"/>
    <lineage>
        <taxon>Eukaryota</taxon>
        <taxon>Fungi</taxon>
        <taxon>Dikarya</taxon>
        <taxon>Ascomycota</taxon>
        <taxon>Pezizomycotina</taxon>
        <taxon>Eurotiomycetes</taxon>
        <taxon>Eurotiomycetidae</taxon>
        <taxon>Onygenales</taxon>
        <taxon>Ajellomycetaceae</taxon>
        <taxon>Paracoccidioides</taxon>
    </lineage>
</organism>
<dbReference type="VEuPathDB" id="FungiDB:PADG_07110"/>
<reference evidence="3 4" key="1">
    <citation type="submission" date="2016-06" db="EMBL/GenBank/DDBJ databases">
        <authorList>
            <person name="Kjaerup R.B."/>
            <person name="Dalgaard T.S."/>
            <person name="Juul-Madsen H.R."/>
        </authorList>
    </citation>
    <scope>NUCLEOTIDE SEQUENCE [LARGE SCALE GENOMIC DNA]</scope>
    <source>
        <strain evidence="3 4">Pb300</strain>
    </source>
</reference>
<feature type="region of interest" description="Disordered" evidence="1">
    <location>
        <begin position="153"/>
        <end position="353"/>
    </location>
</feature>
<evidence type="ECO:0000256" key="2">
    <source>
        <dbReference type="SAM" id="Phobius"/>
    </source>
</evidence>
<feature type="compositionally biased region" description="Basic and acidic residues" evidence="1">
    <location>
        <begin position="292"/>
        <end position="312"/>
    </location>
</feature>
<feature type="region of interest" description="Disordered" evidence="1">
    <location>
        <begin position="551"/>
        <end position="577"/>
    </location>
</feature>
<feature type="region of interest" description="Disordered" evidence="1">
    <location>
        <begin position="692"/>
        <end position="733"/>
    </location>
</feature>
<feature type="compositionally biased region" description="Acidic residues" evidence="1">
    <location>
        <begin position="481"/>
        <end position="490"/>
    </location>
</feature>
<feature type="compositionally biased region" description="Polar residues" evidence="1">
    <location>
        <begin position="230"/>
        <end position="253"/>
    </location>
</feature>
<evidence type="ECO:0000256" key="1">
    <source>
        <dbReference type="SAM" id="MobiDB-lite"/>
    </source>
</evidence>
<feature type="region of interest" description="Disordered" evidence="1">
    <location>
        <begin position="612"/>
        <end position="632"/>
    </location>
</feature>
<evidence type="ECO:0000313" key="4">
    <source>
        <dbReference type="Proteomes" id="UP000242814"/>
    </source>
</evidence>
<feature type="compositionally biased region" description="Basic and acidic residues" evidence="1">
    <location>
        <begin position="561"/>
        <end position="574"/>
    </location>
</feature>
<feature type="compositionally biased region" description="Basic and acidic residues" evidence="1">
    <location>
        <begin position="192"/>
        <end position="214"/>
    </location>
</feature>
<feature type="region of interest" description="Disordered" evidence="1">
    <location>
        <begin position="455"/>
        <end position="499"/>
    </location>
</feature>
<feature type="region of interest" description="Disordered" evidence="1">
    <location>
        <begin position="650"/>
        <end position="672"/>
    </location>
</feature>
<keyword evidence="2" id="KW-0472">Membrane</keyword>
<feature type="compositionally biased region" description="Polar residues" evidence="1">
    <location>
        <begin position="273"/>
        <end position="291"/>
    </location>
</feature>
<proteinExistence type="predicted"/>
<dbReference type="AlphaFoldDB" id="A0A1D2J8R8"/>
<feature type="compositionally biased region" description="Low complexity" evidence="1">
    <location>
        <begin position="157"/>
        <end position="172"/>
    </location>
</feature>
<dbReference type="EMBL" id="LZYO01000299">
    <property type="protein sequence ID" value="ODH19975.1"/>
    <property type="molecule type" value="Genomic_DNA"/>
</dbReference>
<name>A0A1D2J8R8_PARBR</name>
<keyword evidence="2" id="KW-0812">Transmembrane</keyword>
<keyword evidence="2" id="KW-1133">Transmembrane helix</keyword>
<gene>
    <name evidence="3" type="ORF">ACO22_06026</name>
</gene>
<protein>
    <submittedName>
        <fullName evidence="3">Uncharacterized protein</fullName>
    </submittedName>
</protein>
<dbReference type="VEuPathDB" id="FungiDB:PADG_07111"/>
<accession>A0A1D2J8R8</accession>
<comment type="caution">
    <text evidence="3">The sequence shown here is derived from an EMBL/GenBank/DDBJ whole genome shotgun (WGS) entry which is preliminary data.</text>
</comment>
<dbReference type="VEuPathDB" id="FungiDB:PABG_05170"/>
<dbReference type="Proteomes" id="UP000242814">
    <property type="component" value="Unassembled WGS sequence"/>
</dbReference>